<accession>A0A545UYV9</accession>
<dbReference type="STRING" id="43265.A0A545UYV9"/>
<sequence length="519" mass="57107">MSPTNQNAAHSLKGAEETLPSTTKAWKEDIQINGLTKSSLKSVSPKSGSKATLAQFYMLKTLCLPTATRHQLRRDLHLHIKPDALAKAKALLKGSALWAEYESSFDSAARSEGLFGLVQLYQRRCNDRLRGDFKPDLPRGRLRYTPEASSSTATGRRVGYEEAGSSGSVASTAESAFTSAMSDVSVDALAKKLEVEDEEIVNFALVLFLNALVRATPAEDVHGDWWPCRSAFRAPNKEHKAYEAAVDGVFRVEGATTDQNAKQYVLRTKYQALRHGAGQSADFAKDAPRLGTPAGKKTVSGSGVPHSPRKSTARGNGRGGDKRRDAGTRGTSGLTPSTALPTRTRPIPARPSKSGNSGNSGVPAEEAVSSVPAQPSHDSSKLQNTRNITVILEVKRASRANEKRLWRQNVLIQEAAQMAAWIAEVPMLLGQKPNQNREYRRLLLSQDQREIFVTIATYTEEYINYIMNSVDRPVYRKALLRPDSFLRMRSYGSFCVDQLEHMQLLAELLIALSYQNYVI</sequence>
<feature type="compositionally biased region" description="Polar residues" evidence="1">
    <location>
        <begin position="332"/>
        <end position="341"/>
    </location>
</feature>
<protein>
    <submittedName>
        <fullName evidence="2">Uncharacterized protein</fullName>
    </submittedName>
</protein>
<feature type="region of interest" description="Disordered" evidence="1">
    <location>
        <begin position="1"/>
        <end position="20"/>
    </location>
</feature>
<dbReference type="AlphaFoldDB" id="A0A545UYV9"/>
<feature type="compositionally biased region" description="Polar residues" evidence="1">
    <location>
        <begin position="371"/>
        <end position="382"/>
    </location>
</feature>
<gene>
    <name evidence="2" type="ORF">IF1G_06647</name>
</gene>
<dbReference type="Proteomes" id="UP000315783">
    <property type="component" value="Unassembled WGS sequence"/>
</dbReference>
<proteinExistence type="predicted"/>
<reference evidence="2 3" key="1">
    <citation type="journal article" date="2019" name="Appl. Microbiol. Biotechnol.">
        <title>Genome sequence of Isaria javanica and comparative genome analysis insights into family S53 peptidase evolution in fungal entomopathogens.</title>
        <authorList>
            <person name="Lin R."/>
            <person name="Zhang X."/>
            <person name="Xin B."/>
            <person name="Zou M."/>
            <person name="Gao Y."/>
            <person name="Qin F."/>
            <person name="Hu Q."/>
            <person name="Xie B."/>
            <person name="Cheng X."/>
        </authorList>
    </citation>
    <scope>NUCLEOTIDE SEQUENCE [LARGE SCALE GENOMIC DNA]</scope>
    <source>
        <strain evidence="2 3">IJ1G</strain>
    </source>
</reference>
<evidence type="ECO:0000313" key="3">
    <source>
        <dbReference type="Proteomes" id="UP000315783"/>
    </source>
</evidence>
<dbReference type="EMBL" id="SPUK01000009">
    <property type="protein sequence ID" value="TQV94636.1"/>
    <property type="molecule type" value="Genomic_DNA"/>
</dbReference>
<evidence type="ECO:0000256" key="1">
    <source>
        <dbReference type="SAM" id="MobiDB-lite"/>
    </source>
</evidence>
<feature type="region of interest" description="Disordered" evidence="1">
    <location>
        <begin position="278"/>
        <end position="382"/>
    </location>
</feature>
<dbReference type="OrthoDB" id="3508621at2759"/>
<comment type="caution">
    <text evidence="2">The sequence shown here is derived from an EMBL/GenBank/DDBJ whole genome shotgun (WGS) entry which is preliminary data.</text>
</comment>
<name>A0A545UYV9_9HYPO</name>
<keyword evidence="3" id="KW-1185">Reference proteome</keyword>
<feature type="region of interest" description="Disordered" evidence="1">
    <location>
        <begin position="140"/>
        <end position="165"/>
    </location>
</feature>
<organism evidence="2 3">
    <name type="scientific">Cordyceps javanica</name>
    <dbReference type="NCBI Taxonomy" id="43265"/>
    <lineage>
        <taxon>Eukaryota</taxon>
        <taxon>Fungi</taxon>
        <taxon>Dikarya</taxon>
        <taxon>Ascomycota</taxon>
        <taxon>Pezizomycotina</taxon>
        <taxon>Sordariomycetes</taxon>
        <taxon>Hypocreomycetidae</taxon>
        <taxon>Hypocreales</taxon>
        <taxon>Cordycipitaceae</taxon>
        <taxon>Cordyceps</taxon>
    </lineage>
</organism>
<evidence type="ECO:0000313" key="2">
    <source>
        <dbReference type="EMBL" id="TQV94636.1"/>
    </source>
</evidence>